<dbReference type="AlphaFoldDB" id="A0A2P2PW00"/>
<organism evidence="1">
    <name type="scientific">Rhizophora mucronata</name>
    <name type="common">Asiatic mangrove</name>
    <dbReference type="NCBI Taxonomy" id="61149"/>
    <lineage>
        <taxon>Eukaryota</taxon>
        <taxon>Viridiplantae</taxon>
        <taxon>Streptophyta</taxon>
        <taxon>Embryophyta</taxon>
        <taxon>Tracheophyta</taxon>
        <taxon>Spermatophyta</taxon>
        <taxon>Magnoliopsida</taxon>
        <taxon>eudicotyledons</taxon>
        <taxon>Gunneridae</taxon>
        <taxon>Pentapetalae</taxon>
        <taxon>rosids</taxon>
        <taxon>fabids</taxon>
        <taxon>Malpighiales</taxon>
        <taxon>Rhizophoraceae</taxon>
        <taxon>Rhizophora</taxon>
    </lineage>
</organism>
<proteinExistence type="predicted"/>
<evidence type="ECO:0000313" key="1">
    <source>
        <dbReference type="EMBL" id="MBX58819.1"/>
    </source>
</evidence>
<name>A0A2P2PW00_RHIMU</name>
<reference evidence="1" key="1">
    <citation type="submission" date="2018-02" db="EMBL/GenBank/DDBJ databases">
        <title>Rhizophora mucronata_Transcriptome.</title>
        <authorList>
            <person name="Meera S.P."/>
            <person name="Sreeshan A."/>
            <person name="Augustine A."/>
        </authorList>
    </citation>
    <scope>NUCLEOTIDE SEQUENCE</scope>
    <source>
        <tissue evidence="1">Leaf</tissue>
    </source>
</reference>
<sequence>MQSIHFYPSSQHAEQHITKFLLHIRSVYCLTFLRKKGRCS</sequence>
<protein>
    <submittedName>
        <fullName evidence="1">Uncharacterized protein</fullName>
    </submittedName>
</protein>
<accession>A0A2P2PW00</accession>
<dbReference type="EMBL" id="GGEC01078335">
    <property type="protein sequence ID" value="MBX58819.1"/>
    <property type="molecule type" value="Transcribed_RNA"/>
</dbReference>